<gene>
    <name evidence="1" type="ORF">HMPREF9439_02568</name>
</gene>
<evidence type="ECO:0000313" key="1">
    <source>
        <dbReference type="EMBL" id="EGG50804.1"/>
    </source>
</evidence>
<sequence>MAKRFASVLLLRPKTTNPKAPNTQNSLGYFLHMSVSITG</sequence>
<protein>
    <submittedName>
        <fullName evidence="1">Uncharacterized protein</fullName>
    </submittedName>
</protein>
<comment type="caution">
    <text evidence="1">The sequence shown here is derived from an EMBL/GenBank/DDBJ whole genome shotgun (WGS) entry which is preliminary data.</text>
</comment>
<organism evidence="1 2">
    <name type="scientific">Parasutterella excrementihominis YIT 11859</name>
    <dbReference type="NCBI Taxonomy" id="762966"/>
    <lineage>
        <taxon>Bacteria</taxon>
        <taxon>Pseudomonadati</taxon>
        <taxon>Pseudomonadota</taxon>
        <taxon>Betaproteobacteria</taxon>
        <taxon>Burkholderiales</taxon>
        <taxon>Sutterellaceae</taxon>
        <taxon>Parasutterella</taxon>
    </lineage>
</organism>
<evidence type="ECO:0000313" key="2">
    <source>
        <dbReference type="Proteomes" id="UP000005156"/>
    </source>
</evidence>
<dbReference type="Proteomes" id="UP000005156">
    <property type="component" value="Unassembled WGS sequence"/>
</dbReference>
<keyword evidence="2" id="KW-1185">Reference proteome</keyword>
<dbReference type="EMBL" id="AFBP01000095">
    <property type="protein sequence ID" value="EGG50804.1"/>
    <property type="molecule type" value="Genomic_DNA"/>
</dbReference>
<proteinExistence type="predicted"/>
<name>F3QNN2_9BURK</name>
<accession>F3QNN2</accession>
<dbReference type="HOGENOM" id="CLU_3314011_0_0_4"/>
<reference evidence="1 2" key="1">
    <citation type="submission" date="2011-02" db="EMBL/GenBank/DDBJ databases">
        <authorList>
            <person name="Weinstock G."/>
            <person name="Sodergren E."/>
            <person name="Clifton S."/>
            <person name="Fulton L."/>
            <person name="Fulton B."/>
            <person name="Courtney L."/>
            <person name="Fronick C."/>
            <person name="Harrison M."/>
            <person name="Strong C."/>
            <person name="Farmer C."/>
            <person name="Delahaunty K."/>
            <person name="Markovic C."/>
            <person name="Hall O."/>
            <person name="Minx P."/>
            <person name="Tomlinson C."/>
            <person name="Mitreva M."/>
            <person name="Hou S."/>
            <person name="Chen J."/>
            <person name="Wollam A."/>
            <person name="Pepin K.H."/>
            <person name="Johnson M."/>
            <person name="Bhonagiri V."/>
            <person name="Zhang X."/>
            <person name="Suruliraj S."/>
            <person name="Warren W."/>
            <person name="Chinwalla A."/>
            <person name="Mardis E.R."/>
            <person name="Wilson R.K."/>
        </authorList>
    </citation>
    <scope>NUCLEOTIDE SEQUENCE [LARGE SCALE GENOMIC DNA]</scope>
    <source>
        <strain evidence="1 2">YIT 11859</strain>
    </source>
</reference>
<dbReference type="AlphaFoldDB" id="F3QNN2"/>